<evidence type="ECO:0000256" key="12">
    <source>
        <dbReference type="SAM" id="MobiDB-lite"/>
    </source>
</evidence>
<keyword evidence="3" id="KW-0217">Developmental protein</keyword>
<proteinExistence type="inferred from homology"/>
<evidence type="ECO:0000256" key="1">
    <source>
        <dbReference type="ARBA" id="ARBA00004123"/>
    </source>
</evidence>
<reference evidence="15" key="2">
    <citation type="submission" date="2021-01" db="UniProtKB">
        <authorList>
            <consortium name="EnsemblMetazoa"/>
        </authorList>
    </citation>
    <scope>IDENTIFICATION</scope>
</reference>
<dbReference type="InterPro" id="IPR009057">
    <property type="entry name" value="Homeodomain-like_sf"/>
</dbReference>
<feature type="compositionally biased region" description="Polar residues" evidence="12">
    <location>
        <begin position="213"/>
        <end position="225"/>
    </location>
</feature>
<accession>A0A7M7ND11</accession>
<dbReference type="OrthoDB" id="3225452at2759"/>
<evidence type="ECO:0000256" key="9">
    <source>
        <dbReference type="ARBA" id="ARBA00023242"/>
    </source>
</evidence>
<feature type="DNA-binding region" description="Homeobox" evidence="10">
    <location>
        <begin position="315"/>
        <end position="372"/>
    </location>
</feature>
<dbReference type="Pfam" id="PF00292">
    <property type="entry name" value="PAX"/>
    <property type="match status" value="1"/>
</dbReference>
<dbReference type="GO" id="GO:0005634">
    <property type="term" value="C:nucleus"/>
    <property type="evidence" value="ECO:0007669"/>
    <property type="project" value="UniProtKB-SubCell"/>
</dbReference>
<keyword evidence="9 10" id="KW-0539">Nucleus</keyword>
<feature type="region of interest" description="Disordered" evidence="12">
    <location>
        <begin position="245"/>
        <end position="269"/>
    </location>
</feature>
<comment type="subcellular location">
    <subcellularLocation>
        <location evidence="1 10 11">Nucleus</location>
    </subcellularLocation>
</comment>
<dbReference type="KEGG" id="spu:574563"/>
<keyword evidence="16" id="KW-1185">Reference proteome</keyword>
<evidence type="ECO:0000313" key="15">
    <source>
        <dbReference type="EnsemblMetazoa" id="XP_030834810"/>
    </source>
</evidence>
<dbReference type="CDD" id="cd00086">
    <property type="entry name" value="homeodomain"/>
    <property type="match status" value="1"/>
</dbReference>
<evidence type="ECO:0000256" key="6">
    <source>
        <dbReference type="ARBA" id="ARBA00023125"/>
    </source>
</evidence>
<dbReference type="InterPro" id="IPR001356">
    <property type="entry name" value="HD"/>
</dbReference>
<dbReference type="SUPFAM" id="SSF46689">
    <property type="entry name" value="Homeodomain-like"/>
    <property type="match status" value="2"/>
</dbReference>
<evidence type="ECO:0000256" key="11">
    <source>
        <dbReference type="RuleBase" id="RU000682"/>
    </source>
</evidence>
<dbReference type="Gene3D" id="1.10.10.10">
    <property type="entry name" value="Winged helix-like DNA-binding domain superfamily/Winged helix DNA-binding domain"/>
    <property type="match status" value="1"/>
</dbReference>
<evidence type="ECO:0000256" key="8">
    <source>
        <dbReference type="ARBA" id="ARBA00023163"/>
    </source>
</evidence>
<dbReference type="InterPro" id="IPR001523">
    <property type="entry name" value="Paired_dom"/>
</dbReference>
<dbReference type="GO" id="GO:0000981">
    <property type="term" value="F:DNA-binding transcription factor activity, RNA polymerase II-specific"/>
    <property type="evidence" value="ECO:0000318"/>
    <property type="project" value="GO_Central"/>
</dbReference>
<evidence type="ECO:0000259" key="13">
    <source>
        <dbReference type="PROSITE" id="PS50071"/>
    </source>
</evidence>
<evidence type="ECO:0008006" key="17">
    <source>
        <dbReference type="Google" id="ProtNLM"/>
    </source>
</evidence>
<keyword evidence="8" id="KW-0804">Transcription</keyword>
<evidence type="ECO:0000256" key="4">
    <source>
        <dbReference type="ARBA" id="ARBA00022724"/>
    </source>
</evidence>
<keyword evidence="7 10" id="KW-0371">Homeobox</keyword>
<feature type="domain" description="Paired" evidence="14">
    <location>
        <begin position="3"/>
        <end position="132"/>
    </location>
</feature>
<dbReference type="InterPro" id="IPR036388">
    <property type="entry name" value="WH-like_DNA-bd_sf"/>
</dbReference>
<dbReference type="PANTHER" id="PTHR45636">
    <property type="entry name" value="PAIRED BOX PROTEIN PAX-6-RELATED-RELATED"/>
    <property type="match status" value="1"/>
</dbReference>
<feature type="compositionally biased region" description="Low complexity" evidence="12">
    <location>
        <begin position="253"/>
        <end position="269"/>
    </location>
</feature>
<dbReference type="RefSeq" id="XP_030834810.1">
    <property type="nucleotide sequence ID" value="XM_030978950.1"/>
</dbReference>
<dbReference type="PRINTS" id="PR00027">
    <property type="entry name" value="PAIREDBOX"/>
</dbReference>
<evidence type="ECO:0000256" key="10">
    <source>
        <dbReference type="PROSITE-ProRule" id="PRU00108"/>
    </source>
</evidence>
<feature type="domain" description="Homeobox" evidence="13">
    <location>
        <begin position="313"/>
        <end position="371"/>
    </location>
</feature>
<dbReference type="InParanoid" id="A0A7M7ND11"/>
<dbReference type="FunFam" id="1.10.10.10:FF:000003">
    <property type="entry name" value="Paired box protein Pax-6"/>
    <property type="match status" value="1"/>
</dbReference>
<dbReference type="Gene3D" id="1.10.10.60">
    <property type="entry name" value="Homeodomain-like"/>
    <property type="match status" value="1"/>
</dbReference>
<dbReference type="InterPro" id="IPR043565">
    <property type="entry name" value="PAX_fam"/>
</dbReference>
<evidence type="ECO:0000256" key="5">
    <source>
        <dbReference type="ARBA" id="ARBA00023015"/>
    </source>
</evidence>
<dbReference type="PANTHER" id="PTHR45636:SF41">
    <property type="entry name" value="PAIRED BOX PROTEIN PAX-6-RELATED"/>
    <property type="match status" value="1"/>
</dbReference>
<dbReference type="OMA" id="YYQFYSA"/>
<sequence length="459" mass="49859">MAMQGTLPPYGTFLPAEPGRLTAEDLRRGMVSMLPCNSRACDLTHPLLSIPQGYSGKLFGRLYEPTPTRSGAIGGSKPKVATPAVVEKIESYKHENPTIFAWEIRDKLVADGVCTTSTVPSVSSINRILRNRAAERAAAEYARATEQAYLRAYPELWSGCHGSQLFNPLSVAHALRLDKIQKTTSTFETSHSSPGLPLQRGCCSASPPIDTNFGSTDAESSSSNTESRDVSQRVINDVKVEDSSSDVAFAPPSSSSHLTSSSSLMSSSSPSSSSSFSMDDFVNMSLLDCHNAAAAAAAKEMSMAAAAASAERKKLRRSRTTFTQNQLAVLESDFEKTHYPCVNTREELATKTSLSEARVWFSNRRAKWRRHKKMPSTSIPHQVSHAHLPRMPLSSASTSMAAVGLLSHPYYQFYSALQRPESFKPIELGGSKMLKSSRVTSAFQPVTSDMVRPSMNSSS</sequence>
<dbReference type="SMART" id="SM00389">
    <property type="entry name" value="HOX"/>
    <property type="match status" value="1"/>
</dbReference>
<dbReference type="PROSITE" id="PS51057">
    <property type="entry name" value="PAIRED_2"/>
    <property type="match status" value="1"/>
</dbReference>
<dbReference type="EnsemblMetazoa" id="XM_030978950">
    <property type="protein sequence ID" value="XP_030834810"/>
    <property type="gene ID" value="LOC574563"/>
</dbReference>
<organism evidence="15 16">
    <name type="scientific">Strongylocentrotus purpuratus</name>
    <name type="common">Purple sea urchin</name>
    <dbReference type="NCBI Taxonomy" id="7668"/>
    <lineage>
        <taxon>Eukaryota</taxon>
        <taxon>Metazoa</taxon>
        <taxon>Echinodermata</taxon>
        <taxon>Eleutherozoa</taxon>
        <taxon>Echinozoa</taxon>
        <taxon>Echinoidea</taxon>
        <taxon>Euechinoidea</taxon>
        <taxon>Echinacea</taxon>
        <taxon>Camarodonta</taxon>
        <taxon>Echinidea</taxon>
        <taxon>Strongylocentrotidae</taxon>
        <taxon>Strongylocentrotus</taxon>
    </lineage>
</organism>
<name>A0A7M7ND11_STRPU</name>
<dbReference type="GO" id="GO:0007420">
    <property type="term" value="P:brain development"/>
    <property type="evidence" value="ECO:0000318"/>
    <property type="project" value="GO_Central"/>
</dbReference>
<dbReference type="GeneID" id="574563"/>
<dbReference type="SMART" id="SM00351">
    <property type="entry name" value="PAX"/>
    <property type="match status" value="1"/>
</dbReference>
<dbReference type="GO" id="GO:0006357">
    <property type="term" value="P:regulation of transcription by RNA polymerase II"/>
    <property type="evidence" value="ECO:0000318"/>
    <property type="project" value="GO_Central"/>
</dbReference>
<comment type="similarity">
    <text evidence="2">Belongs to the paired homeobox family.</text>
</comment>
<dbReference type="Pfam" id="PF00046">
    <property type="entry name" value="Homeodomain"/>
    <property type="match status" value="1"/>
</dbReference>
<evidence type="ECO:0000256" key="3">
    <source>
        <dbReference type="ARBA" id="ARBA00022473"/>
    </source>
</evidence>
<evidence type="ECO:0000313" key="16">
    <source>
        <dbReference type="Proteomes" id="UP000007110"/>
    </source>
</evidence>
<evidence type="ECO:0000256" key="7">
    <source>
        <dbReference type="ARBA" id="ARBA00023155"/>
    </source>
</evidence>
<keyword evidence="5" id="KW-0805">Transcription regulation</keyword>
<dbReference type="GO" id="GO:0007423">
    <property type="term" value="P:sensory organ development"/>
    <property type="evidence" value="ECO:0000318"/>
    <property type="project" value="GO_Central"/>
</dbReference>
<keyword evidence="4" id="KW-0563">Paired box</keyword>
<dbReference type="PROSITE" id="PS50071">
    <property type="entry name" value="HOMEOBOX_2"/>
    <property type="match status" value="1"/>
</dbReference>
<protein>
    <recommendedName>
        <fullName evidence="17">Paired box protein Pax-6</fullName>
    </recommendedName>
</protein>
<evidence type="ECO:0000259" key="14">
    <source>
        <dbReference type="PROSITE" id="PS51057"/>
    </source>
</evidence>
<dbReference type="AlphaFoldDB" id="A0A7M7ND11"/>
<feature type="region of interest" description="Disordered" evidence="12">
    <location>
        <begin position="213"/>
        <end position="232"/>
    </location>
</feature>
<dbReference type="FunFam" id="1.10.10.60:FF:000679">
    <property type="entry name" value="Homeobox protein aristaless"/>
    <property type="match status" value="1"/>
</dbReference>
<evidence type="ECO:0000256" key="2">
    <source>
        <dbReference type="ARBA" id="ARBA00005733"/>
    </source>
</evidence>
<dbReference type="Proteomes" id="UP000007110">
    <property type="component" value="Unassembled WGS sequence"/>
</dbReference>
<dbReference type="GO" id="GO:0000978">
    <property type="term" value="F:RNA polymerase II cis-regulatory region sequence-specific DNA binding"/>
    <property type="evidence" value="ECO:0000318"/>
    <property type="project" value="GO_Central"/>
</dbReference>
<keyword evidence="6 10" id="KW-0238">DNA-binding</keyword>
<reference evidence="16" key="1">
    <citation type="submission" date="2015-02" db="EMBL/GenBank/DDBJ databases">
        <title>Genome sequencing for Strongylocentrotus purpuratus.</title>
        <authorList>
            <person name="Murali S."/>
            <person name="Liu Y."/>
            <person name="Vee V."/>
            <person name="English A."/>
            <person name="Wang M."/>
            <person name="Skinner E."/>
            <person name="Han Y."/>
            <person name="Muzny D.M."/>
            <person name="Worley K.C."/>
            <person name="Gibbs R.A."/>
        </authorList>
    </citation>
    <scope>NUCLEOTIDE SEQUENCE</scope>
</reference>